<name>A0A0L8AGX9_9BACT</name>
<dbReference type="RefSeq" id="WP_053224856.1">
    <property type="nucleotide sequence ID" value="NZ_JSVA01000020.1"/>
</dbReference>
<proteinExistence type="predicted"/>
<evidence type="ECO:0000313" key="2">
    <source>
        <dbReference type="Proteomes" id="UP000036908"/>
    </source>
</evidence>
<dbReference type="EMBL" id="JSVA01000020">
    <property type="protein sequence ID" value="KOF01638.1"/>
    <property type="molecule type" value="Genomic_DNA"/>
</dbReference>
<sequence length="126" mass="15080">MKKETSIWINLYNTLFVISSMYEDLQHLESSVFEVLDELESSIADGLRQKSLNFYRENNWIDEDQEKELQKFHQFLDGIDAKYWNEYDFDNSEDWILARAWAKSIIQKLDIKMNGWNSTGEIVIEE</sequence>
<reference evidence="2" key="1">
    <citation type="submission" date="2014-11" db="EMBL/GenBank/DDBJ databases">
        <title>Genome sequencing of Roseivirga sp. D-25.</title>
        <authorList>
            <person name="Selvaratnam C."/>
            <person name="Thevarajoo S."/>
            <person name="Goh K.M."/>
            <person name="Eee R."/>
            <person name="Chan K.-G."/>
            <person name="Chong C.S."/>
        </authorList>
    </citation>
    <scope>NUCLEOTIDE SEQUENCE [LARGE SCALE GENOMIC DNA]</scope>
    <source>
        <strain evidence="2">D-25</strain>
    </source>
</reference>
<organism evidence="1 2">
    <name type="scientific">Roseivirga seohaensis subsp. aquiponti</name>
    <dbReference type="NCBI Taxonomy" id="1566026"/>
    <lineage>
        <taxon>Bacteria</taxon>
        <taxon>Pseudomonadati</taxon>
        <taxon>Bacteroidota</taxon>
        <taxon>Cytophagia</taxon>
        <taxon>Cytophagales</taxon>
        <taxon>Roseivirgaceae</taxon>
        <taxon>Roseivirga</taxon>
    </lineage>
</organism>
<dbReference type="AlphaFoldDB" id="A0A0L8AGX9"/>
<protein>
    <submittedName>
        <fullName evidence="1">Uncharacterized protein</fullName>
    </submittedName>
</protein>
<dbReference type="Proteomes" id="UP000036908">
    <property type="component" value="Unassembled WGS sequence"/>
</dbReference>
<evidence type="ECO:0000313" key="1">
    <source>
        <dbReference type="EMBL" id="KOF01638.1"/>
    </source>
</evidence>
<keyword evidence="2" id="KW-1185">Reference proteome</keyword>
<dbReference type="PATRIC" id="fig|1566026.4.peg.1734"/>
<comment type="caution">
    <text evidence="1">The sequence shown here is derived from an EMBL/GenBank/DDBJ whole genome shotgun (WGS) entry which is preliminary data.</text>
</comment>
<gene>
    <name evidence="1" type="ORF">OB69_16500</name>
</gene>
<accession>A0A0L8AGX9</accession>